<proteinExistence type="inferred from homology"/>
<dbReference type="Pfam" id="PF08738">
    <property type="entry name" value="Gon7"/>
    <property type="match status" value="1"/>
</dbReference>
<comment type="similarity">
    <text evidence="3">Belongs to the GON7 family.</text>
</comment>
<feature type="compositionally biased region" description="Acidic residues" evidence="14">
    <location>
        <begin position="109"/>
        <end position="126"/>
    </location>
</feature>
<keyword evidence="12" id="KW-0539">Nucleus</keyword>
<dbReference type="EMBL" id="KI912113">
    <property type="protein sequence ID" value="ETS80901.1"/>
    <property type="molecule type" value="Genomic_DNA"/>
</dbReference>
<keyword evidence="11" id="KW-0804">Transcription</keyword>
<feature type="compositionally biased region" description="Polar residues" evidence="14">
    <location>
        <begin position="14"/>
        <end position="36"/>
    </location>
</feature>
<sequence>MTSADESKPVQPALQAQYTNASTTLPAEPFTLTQTLPAIPSSSSSSEPPSAYLRALRDAVTQTQSQINEALTSRMEDDKRREAEAALAAGQGTGAGAKNNKRKKGKTEIDEEAEEQNYGEEVVDED</sequence>
<dbReference type="Proteomes" id="UP000030651">
    <property type="component" value="Unassembled WGS sequence"/>
</dbReference>
<evidence type="ECO:0000256" key="9">
    <source>
        <dbReference type="ARBA" id="ARBA00023015"/>
    </source>
</evidence>
<evidence type="ECO:0000256" key="4">
    <source>
        <dbReference type="ARBA" id="ARBA00011534"/>
    </source>
</evidence>
<evidence type="ECO:0000256" key="11">
    <source>
        <dbReference type="ARBA" id="ARBA00023163"/>
    </source>
</evidence>
<dbReference type="GeneID" id="19273443"/>
<name>W3X6U0_PESFW</name>
<evidence type="ECO:0000256" key="2">
    <source>
        <dbReference type="ARBA" id="ARBA00004574"/>
    </source>
</evidence>
<feature type="compositionally biased region" description="Low complexity" evidence="14">
    <location>
        <begin position="40"/>
        <end position="50"/>
    </location>
</feature>
<evidence type="ECO:0000313" key="16">
    <source>
        <dbReference type="Proteomes" id="UP000030651"/>
    </source>
</evidence>
<evidence type="ECO:0000256" key="14">
    <source>
        <dbReference type="SAM" id="MobiDB-lite"/>
    </source>
</evidence>
<dbReference type="RefSeq" id="XP_007835202.1">
    <property type="nucleotide sequence ID" value="XM_007837011.1"/>
</dbReference>
<evidence type="ECO:0000256" key="13">
    <source>
        <dbReference type="ARBA" id="ARBA00025393"/>
    </source>
</evidence>
<evidence type="ECO:0000313" key="15">
    <source>
        <dbReference type="EMBL" id="ETS80901.1"/>
    </source>
</evidence>
<gene>
    <name evidence="15" type="ORF">PFICI_08430</name>
</gene>
<evidence type="ECO:0000256" key="7">
    <source>
        <dbReference type="ARBA" id="ARBA00022694"/>
    </source>
</evidence>
<dbReference type="InterPro" id="IPR014849">
    <property type="entry name" value="EKC/KEOPS_Gon7"/>
</dbReference>
<feature type="region of interest" description="Disordered" evidence="14">
    <location>
        <begin position="70"/>
        <end position="126"/>
    </location>
</feature>
<evidence type="ECO:0000256" key="1">
    <source>
        <dbReference type="ARBA" id="ARBA00004123"/>
    </source>
</evidence>
<evidence type="ECO:0000256" key="5">
    <source>
        <dbReference type="ARBA" id="ARBA00019746"/>
    </source>
</evidence>
<organism evidence="15 16">
    <name type="scientific">Pestalotiopsis fici (strain W106-1 / CGMCC3.15140)</name>
    <dbReference type="NCBI Taxonomy" id="1229662"/>
    <lineage>
        <taxon>Eukaryota</taxon>
        <taxon>Fungi</taxon>
        <taxon>Dikarya</taxon>
        <taxon>Ascomycota</taxon>
        <taxon>Pezizomycotina</taxon>
        <taxon>Sordariomycetes</taxon>
        <taxon>Xylariomycetidae</taxon>
        <taxon>Amphisphaeriales</taxon>
        <taxon>Sporocadaceae</taxon>
        <taxon>Pestalotiopsis</taxon>
    </lineage>
</organism>
<dbReference type="GO" id="GO:0000781">
    <property type="term" value="C:chromosome, telomeric region"/>
    <property type="evidence" value="ECO:0007669"/>
    <property type="project" value="UniProtKB-SubCell"/>
</dbReference>
<keyword evidence="9" id="KW-0805">Transcription regulation</keyword>
<evidence type="ECO:0000256" key="6">
    <source>
        <dbReference type="ARBA" id="ARBA00022454"/>
    </source>
</evidence>
<evidence type="ECO:0000256" key="8">
    <source>
        <dbReference type="ARBA" id="ARBA00022895"/>
    </source>
</evidence>
<keyword evidence="8" id="KW-0779">Telomere</keyword>
<dbReference type="OrthoDB" id="4772377at2759"/>
<keyword evidence="16" id="KW-1185">Reference proteome</keyword>
<feature type="region of interest" description="Disordered" evidence="14">
    <location>
        <begin position="1"/>
        <end position="51"/>
    </location>
</feature>
<dbReference type="AlphaFoldDB" id="W3X6U0"/>
<comment type="subcellular location">
    <subcellularLocation>
        <location evidence="2">Chromosome</location>
        <location evidence="2">Telomere</location>
    </subcellularLocation>
    <subcellularLocation>
        <location evidence="1">Nucleus</location>
    </subcellularLocation>
</comment>
<dbReference type="InParanoid" id="W3X6U0"/>
<keyword evidence="7" id="KW-0819">tRNA processing</keyword>
<dbReference type="GO" id="GO:0005634">
    <property type="term" value="C:nucleus"/>
    <property type="evidence" value="ECO:0007669"/>
    <property type="project" value="UniProtKB-SubCell"/>
</dbReference>
<evidence type="ECO:0000256" key="3">
    <source>
        <dbReference type="ARBA" id="ARBA00008529"/>
    </source>
</evidence>
<accession>W3X6U0</accession>
<keyword evidence="10" id="KW-0010">Activator</keyword>
<evidence type="ECO:0000256" key="10">
    <source>
        <dbReference type="ARBA" id="ARBA00023159"/>
    </source>
</evidence>
<protein>
    <recommendedName>
        <fullName evidence="5">EKC/KEOPS complex subunit GON7</fullName>
    </recommendedName>
</protein>
<feature type="compositionally biased region" description="Basic and acidic residues" evidence="14">
    <location>
        <begin position="74"/>
        <end position="84"/>
    </location>
</feature>
<dbReference type="HOGENOM" id="CLU_146833_1_1_1"/>
<evidence type="ECO:0000256" key="12">
    <source>
        <dbReference type="ARBA" id="ARBA00023242"/>
    </source>
</evidence>
<dbReference type="eggNOG" id="ENOG502T1MI">
    <property type="taxonomic scope" value="Eukaryota"/>
</dbReference>
<keyword evidence="6" id="KW-0158">Chromosome</keyword>
<reference evidence="16" key="1">
    <citation type="journal article" date="2015" name="BMC Genomics">
        <title>Genomic and transcriptomic analysis of the endophytic fungus Pestalotiopsis fici reveals its lifestyle and high potential for synthesis of natural products.</title>
        <authorList>
            <person name="Wang X."/>
            <person name="Zhang X."/>
            <person name="Liu L."/>
            <person name="Xiang M."/>
            <person name="Wang W."/>
            <person name="Sun X."/>
            <person name="Che Y."/>
            <person name="Guo L."/>
            <person name="Liu G."/>
            <person name="Guo L."/>
            <person name="Wang C."/>
            <person name="Yin W.B."/>
            <person name="Stadler M."/>
            <person name="Zhang X."/>
            <person name="Liu X."/>
        </authorList>
    </citation>
    <scope>NUCLEOTIDE SEQUENCE [LARGE SCALE GENOMIC DNA]</scope>
    <source>
        <strain evidence="16">W106-1 / CGMCC3.15140</strain>
    </source>
</reference>
<dbReference type="OMA" id="PFKVAHT"/>
<comment type="function">
    <text evidence="13">Component of the EKC/KEOPS complex that is required for the formation of a threonylcarbamoyl group on adenosine at position 37 (t(6)A37) in tRNAs that read codons beginning with adenine. The complex is probably involved in the transfer of the threonylcarbamoyl moiety of threonylcarbamoyl-AMP (TC-AMP) to the N6 group of A37. GON7 likely plays a supporting role to the catalytic subunit KAE1 in the complex. The EKC/KEOPS complex also promotes both telomere uncapping and telomere elongation. The complex is required for efficient recruitment of transcriptional coactivators.</text>
</comment>
<dbReference type="KEGG" id="pfy:PFICI_08430"/>
<comment type="subunit">
    <text evidence="4">Component of the EKC/KEOPS complex composed of at least BUD32, CGI121, GON7, KAE1 and PCC1; the whole complex dimerizes.</text>
</comment>
<dbReference type="GO" id="GO:0008033">
    <property type="term" value="P:tRNA processing"/>
    <property type="evidence" value="ECO:0007669"/>
    <property type="project" value="UniProtKB-KW"/>
</dbReference>